<gene>
    <name evidence="2" type="ORF">HNR61_001295</name>
</gene>
<proteinExistence type="predicted"/>
<dbReference type="RefSeq" id="WP_182842084.1">
    <property type="nucleotide sequence ID" value="NZ_BAAALP010000012.1"/>
</dbReference>
<evidence type="ECO:0000256" key="1">
    <source>
        <dbReference type="SAM" id="MobiDB-lite"/>
    </source>
</evidence>
<protein>
    <submittedName>
        <fullName evidence="2">Uncharacterized protein</fullName>
    </submittedName>
</protein>
<evidence type="ECO:0000313" key="3">
    <source>
        <dbReference type="Proteomes" id="UP000572680"/>
    </source>
</evidence>
<keyword evidence="3" id="KW-1185">Reference proteome</keyword>
<organism evidence="2 3">
    <name type="scientific">Actinomadura namibiensis</name>
    <dbReference type="NCBI Taxonomy" id="182080"/>
    <lineage>
        <taxon>Bacteria</taxon>
        <taxon>Bacillati</taxon>
        <taxon>Actinomycetota</taxon>
        <taxon>Actinomycetes</taxon>
        <taxon>Streptosporangiales</taxon>
        <taxon>Thermomonosporaceae</taxon>
        <taxon>Actinomadura</taxon>
    </lineage>
</organism>
<dbReference type="Proteomes" id="UP000572680">
    <property type="component" value="Unassembled WGS sequence"/>
</dbReference>
<reference evidence="2 3" key="1">
    <citation type="submission" date="2020-08" db="EMBL/GenBank/DDBJ databases">
        <title>Genomic Encyclopedia of Type Strains, Phase IV (KMG-IV): sequencing the most valuable type-strain genomes for metagenomic binning, comparative biology and taxonomic classification.</title>
        <authorList>
            <person name="Goeker M."/>
        </authorList>
    </citation>
    <scope>NUCLEOTIDE SEQUENCE [LARGE SCALE GENOMIC DNA]</scope>
    <source>
        <strain evidence="2 3">DSM 44197</strain>
    </source>
</reference>
<name>A0A7W3LKE7_ACTNM</name>
<feature type="region of interest" description="Disordered" evidence="1">
    <location>
        <begin position="30"/>
        <end position="49"/>
    </location>
</feature>
<dbReference type="AlphaFoldDB" id="A0A7W3LKE7"/>
<sequence>MRKQGANFGRKPVRVVLTGGPDGWRWTLFPEHGEPETGELPGQGVRWSGRGRRDEAPAWWRRRLAQDAEDLRELVGWKLTDRTFAELGVEAEITWFAVADPVEWEGLVTLRDPDPARFPGEVRPFVVTLEPGRGAVLPDDHLLFSTLAADAWATLGAVAGQVGTAPPRASFLCGWNDHRSVRVGRGSLHVSTQVGGDGVERLGEVHGTRPAGWGGNPELRFRLDGIDLLDEPAADVVALLEGLGHEIERRHGHHLLRAMGLTLGGPDERGGRFTSVGLRLPDVLADAWR</sequence>
<comment type="caution">
    <text evidence="2">The sequence shown here is derived from an EMBL/GenBank/DDBJ whole genome shotgun (WGS) entry which is preliminary data.</text>
</comment>
<evidence type="ECO:0000313" key="2">
    <source>
        <dbReference type="EMBL" id="MBA8949697.1"/>
    </source>
</evidence>
<accession>A0A7W3LKE7</accession>
<dbReference type="EMBL" id="JACJIA010000001">
    <property type="protein sequence ID" value="MBA8949697.1"/>
    <property type="molecule type" value="Genomic_DNA"/>
</dbReference>